<sequence>MKTSEFKAVLDEMDLAVYKTTHGFLITEDEVGRDVAKVSNRHEHVIEIYADAYTALDKEQVKELFELLTAYASTPIVEREEPKKYYVKCPVTGQYLNKSEGENKALWWSNAYGNESNKFTREEIESFARKRDYLIEEEVTE</sequence>
<gene>
    <name evidence="1" type="ORF">HB811_07625</name>
</gene>
<proteinExistence type="predicted"/>
<accession>A0A841XYE8</accession>
<reference evidence="1 2" key="1">
    <citation type="submission" date="2020-03" db="EMBL/GenBank/DDBJ databases">
        <title>Soil Listeria distribution.</title>
        <authorList>
            <person name="Liao J."/>
            <person name="Wiedmann M."/>
        </authorList>
    </citation>
    <scope>NUCLEOTIDE SEQUENCE [LARGE SCALE GENOMIC DNA]</scope>
    <source>
        <strain evidence="1 2">FSL L7-1816</strain>
    </source>
</reference>
<dbReference type="AlphaFoldDB" id="A0A841XYE8"/>
<dbReference type="RefSeq" id="WP_185382257.1">
    <property type="nucleotide sequence ID" value="NZ_JAAROV010000002.1"/>
</dbReference>
<comment type="caution">
    <text evidence="1">The sequence shown here is derived from an EMBL/GenBank/DDBJ whole genome shotgun (WGS) entry which is preliminary data.</text>
</comment>
<dbReference type="Proteomes" id="UP000543379">
    <property type="component" value="Unassembled WGS sequence"/>
</dbReference>
<protein>
    <submittedName>
        <fullName evidence="1">Uncharacterized protein</fullName>
    </submittedName>
</protein>
<dbReference type="EMBL" id="JAAROV010000002">
    <property type="protein sequence ID" value="MBC1316638.1"/>
    <property type="molecule type" value="Genomic_DNA"/>
</dbReference>
<evidence type="ECO:0000313" key="2">
    <source>
        <dbReference type="Proteomes" id="UP000543379"/>
    </source>
</evidence>
<name>A0A841XYE8_9LIST</name>
<organism evidence="1 2">
    <name type="scientific">Listeria booriae</name>
    <dbReference type="NCBI Taxonomy" id="1552123"/>
    <lineage>
        <taxon>Bacteria</taxon>
        <taxon>Bacillati</taxon>
        <taxon>Bacillota</taxon>
        <taxon>Bacilli</taxon>
        <taxon>Bacillales</taxon>
        <taxon>Listeriaceae</taxon>
        <taxon>Listeria</taxon>
    </lineage>
</organism>
<evidence type="ECO:0000313" key="1">
    <source>
        <dbReference type="EMBL" id="MBC1316638.1"/>
    </source>
</evidence>